<proteinExistence type="predicted"/>
<feature type="transmembrane region" description="Helical" evidence="1">
    <location>
        <begin position="93"/>
        <end position="113"/>
    </location>
</feature>
<evidence type="ECO:0000259" key="2">
    <source>
        <dbReference type="Pfam" id="PF04892"/>
    </source>
</evidence>
<feature type="domain" description="VanZ-like" evidence="2">
    <location>
        <begin position="26"/>
        <end position="139"/>
    </location>
</feature>
<dbReference type="AlphaFoldDB" id="A0A9W5RD93"/>
<dbReference type="InterPro" id="IPR006976">
    <property type="entry name" value="VanZ-like"/>
</dbReference>
<keyword evidence="1" id="KW-0472">Membrane</keyword>
<feature type="transmembrane region" description="Helical" evidence="1">
    <location>
        <begin position="16"/>
        <end position="34"/>
    </location>
</feature>
<sequence length="147" mass="15978">MRIRPRHAHDTPEINYWWVAVFAVTFTALCWILYTPATANTSGLLTNLLSHIDELIPALNISETSGADKILHSSAFATVTAAALLTGWRQNIVIGLSAMHAGLSELIQAYFIPGRTGDILDIAADVAGILIAWLIVALLVKKEKTNE</sequence>
<dbReference type="RefSeq" id="WP_016443426.1">
    <property type="nucleotide sequence ID" value="NZ_KE150266.1"/>
</dbReference>
<keyword evidence="4" id="KW-1185">Reference proteome</keyword>
<protein>
    <recommendedName>
        <fullName evidence="2">VanZ-like domain-containing protein</fullName>
    </recommendedName>
</protein>
<dbReference type="NCBIfam" id="NF037970">
    <property type="entry name" value="vanZ_1"/>
    <property type="match status" value="1"/>
</dbReference>
<gene>
    <name evidence="3" type="ORF">HMPREF9238_00051</name>
</gene>
<evidence type="ECO:0000256" key="1">
    <source>
        <dbReference type="SAM" id="Phobius"/>
    </source>
</evidence>
<feature type="transmembrane region" description="Helical" evidence="1">
    <location>
        <begin position="70"/>
        <end position="88"/>
    </location>
</feature>
<reference evidence="3 4" key="1">
    <citation type="submission" date="2013-05" db="EMBL/GenBank/DDBJ databases">
        <title>The Genome Sequence of Actinomyces europaeus ACS-120-V-COL10B.</title>
        <authorList>
            <consortium name="The Broad Institute Genomics Platform"/>
            <person name="Earl A."/>
            <person name="Ward D."/>
            <person name="Feldgarden M."/>
            <person name="Gevers D."/>
            <person name="Saerens B."/>
            <person name="Vaneechoutte M."/>
            <person name="Walker B."/>
            <person name="Young S."/>
            <person name="Zeng Q."/>
            <person name="Gargeya S."/>
            <person name="Fitzgerald M."/>
            <person name="Haas B."/>
            <person name="Abouelleil A."/>
            <person name="Allen A.W."/>
            <person name="Alvarado L."/>
            <person name="Arachchi H.M."/>
            <person name="Berlin A.M."/>
            <person name="Chapman S.B."/>
            <person name="Gainer-Dewar J."/>
            <person name="Goldberg J."/>
            <person name="Griggs A."/>
            <person name="Gujja S."/>
            <person name="Hansen M."/>
            <person name="Howarth C."/>
            <person name="Imamovic A."/>
            <person name="Ireland A."/>
            <person name="Larimer J."/>
            <person name="McCowan C."/>
            <person name="Murphy C."/>
            <person name="Pearson M."/>
            <person name="Poon T.W."/>
            <person name="Priest M."/>
            <person name="Roberts A."/>
            <person name="Saif S."/>
            <person name="Shea T."/>
            <person name="Sisk P."/>
            <person name="Sykes S."/>
            <person name="Wortman J."/>
            <person name="Nusbaum C."/>
            <person name="Birren B."/>
        </authorList>
    </citation>
    <scope>NUCLEOTIDE SEQUENCE [LARGE SCALE GENOMIC DNA]</scope>
    <source>
        <strain evidence="3 4">ACS-120-V-Col10b</strain>
    </source>
</reference>
<dbReference type="Proteomes" id="UP000014387">
    <property type="component" value="Unassembled WGS sequence"/>
</dbReference>
<feature type="transmembrane region" description="Helical" evidence="1">
    <location>
        <begin position="119"/>
        <end position="140"/>
    </location>
</feature>
<evidence type="ECO:0000313" key="4">
    <source>
        <dbReference type="Proteomes" id="UP000014387"/>
    </source>
</evidence>
<comment type="caution">
    <text evidence="3">The sequence shown here is derived from an EMBL/GenBank/DDBJ whole genome shotgun (WGS) entry which is preliminary data.</text>
</comment>
<accession>A0A9W5RD93</accession>
<organism evidence="3 4">
    <name type="scientific">Gleimia europaea ACS-120-V-Col10b</name>
    <dbReference type="NCBI Taxonomy" id="883069"/>
    <lineage>
        <taxon>Bacteria</taxon>
        <taxon>Bacillati</taxon>
        <taxon>Actinomycetota</taxon>
        <taxon>Actinomycetes</taxon>
        <taxon>Actinomycetales</taxon>
        <taxon>Actinomycetaceae</taxon>
        <taxon>Gleimia</taxon>
    </lineage>
</organism>
<evidence type="ECO:0000313" key="3">
    <source>
        <dbReference type="EMBL" id="EPD30314.1"/>
    </source>
</evidence>
<keyword evidence="1" id="KW-1133">Transmembrane helix</keyword>
<keyword evidence="1" id="KW-0812">Transmembrane</keyword>
<dbReference type="EMBL" id="AGWN01000001">
    <property type="protein sequence ID" value="EPD30314.1"/>
    <property type="molecule type" value="Genomic_DNA"/>
</dbReference>
<dbReference type="Pfam" id="PF04892">
    <property type="entry name" value="VanZ"/>
    <property type="match status" value="1"/>
</dbReference>
<dbReference type="OrthoDB" id="3267327at2"/>
<name>A0A9W5RD93_9ACTO</name>